<dbReference type="SUPFAM" id="SSF56524">
    <property type="entry name" value="Oxidoreductase molybdopterin-binding domain"/>
    <property type="match status" value="1"/>
</dbReference>
<protein>
    <submittedName>
        <fullName evidence="2">Uncharacterized protein</fullName>
    </submittedName>
</protein>
<keyword evidence="1" id="KW-1185">Reference proteome</keyword>
<evidence type="ECO:0000313" key="1">
    <source>
        <dbReference type="Proteomes" id="UP000675920"/>
    </source>
</evidence>
<organism evidence="1 2">
    <name type="scientific">Derxia gummosa DSM 723</name>
    <dbReference type="NCBI Taxonomy" id="1121388"/>
    <lineage>
        <taxon>Bacteria</taxon>
        <taxon>Pseudomonadati</taxon>
        <taxon>Pseudomonadota</taxon>
        <taxon>Betaproteobacteria</taxon>
        <taxon>Burkholderiales</taxon>
        <taxon>Alcaligenaceae</taxon>
        <taxon>Derxia</taxon>
    </lineage>
</organism>
<dbReference type="InterPro" id="IPR036374">
    <property type="entry name" value="OxRdtase_Mopterin-bd_sf"/>
</dbReference>
<dbReference type="AlphaFoldDB" id="A0A8B6XAD8"/>
<accession>A0A8B6XAD8</accession>
<proteinExistence type="predicted"/>
<dbReference type="RefSeq" id="WP_051379016.1">
    <property type="nucleotide sequence ID" value="NZ_KI519499.1"/>
</dbReference>
<reference evidence="2" key="1">
    <citation type="submission" date="2025-08" db="UniProtKB">
        <authorList>
            <consortium name="RefSeq"/>
        </authorList>
    </citation>
    <scope>IDENTIFICATION</scope>
</reference>
<sequence length="160" mass="17878">MKPEQFIASLVQPVAPRQGLIVNGNVDRPLVLCDDTLRALPTRFIDFRATCMNGGIGAARRYRGVALKTLVEAARPSIDRQDDCRRLVIVAEADDGYRALFSWAELFHSPLGDGVFICFDDDEAPLIAREGHFVLVSLMDEVTGPRHVRDLTRIVVQRVF</sequence>
<dbReference type="OrthoDB" id="5366082at2"/>
<name>A0A8B6XAD8_9BURK</name>
<dbReference type="Proteomes" id="UP000675920">
    <property type="component" value="Unplaced"/>
</dbReference>
<dbReference type="Gene3D" id="3.90.420.10">
    <property type="entry name" value="Oxidoreductase, molybdopterin-binding domain"/>
    <property type="match status" value="1"/>
</dbReference>
<evidence type="ECO:0000313" key="2">
    <source>
        <dbReference type="RefSeq" id="WP_051379016.1"/>
    </source>
</evidence>